<dbReference type="PANTHER" id="PTHR46609">
    <property type="entry name" value="EXONUCLEASE, PHAGE-TYPE/RECB, C-TERMINAL DOMAIN-CONTAINING PROTEIN"/>
    <property type="match status" value="1"/>
</dbReference>
<feature type="compositionally biased region" description="Acidic residues" evidence="1">
    <location>
        <begin position="48"/>
        <end position="66"/>
    </location>
</feature>
<dbReference type="GO" id="GO:0006281">
    <property type="term" value="P:DNA repair"/>
    <property type="evidence" value="ECO:0007669"/>
    <property type="project" value="UniProtKB-ARBA"/>
</dbReference>
<dbReference type="InterPro" id="IPR011335">
    <property type="entry name" value="Restrct_endonuc-II-like"/>
</dbReference>
<feature type="domain" description="YqaJ viral recombinase" evidence="2">
    <location>
        <begin position="651"/>
        <end position="799"/>
    </location>
</feature>
<evidence type="ECO:0008006" key="6">
    <source>
        <dbReference type="Google" id="ProtNLM"/>
    </source>
</evidence>
<dbReference type="InterPro" id="IPR019080">
    <property type="entry name" value="YqaJ_viral_recombinase"/>
</dbReference>
<proteinExistence type="predicted"/>
<comment type="caution">
    <text evidence="4">The sequence shown here is derived from an EMBL/GenBank/DDBJ whole genome shotgun (WGS) entry which is preliminary data.</text>
</comment>
<evidence type="ECO:0000313" key="5">
    <source>
        <dbReference type="Proteomes" id="UP001329430"/>
    </source>
</evidence>
<evidence type="ECO:0000256" key="1">
    <source>
        <dbReference type="SAM" id="MobiDB-lite"/>
    </source>
</evidence>
<dbReference type="EMBL" id="JAVRBK010000009">
    <property type="protein sequence ID" value="KAK5639642.1"/>
    <property type="molecule type" value="Genomic_DNA"/>
</dbReference>
<evidence type="ECO:0000259" key="2">
    <source>
        <dbReference type="Pfam" id="PF09588"/>
    </source>
</evidence>
<dbReference type="PANTHER" id="PTHR46609:SF8">
    <property type="entry name" value="YQAJ VIRAL RECOMBINASE DOMAIN-CONTAINING PROTEIN"/>
    <property type="match status" value="1"/>
</dbReference>
<organism evidence="4 5">
    <name type="scientific">Pyrocoelia pectoralis</name>
    <dbReference type="NCBI Taxonomy" id="417401"/>
    <lineage>
        <taxon>Eukaryota</taxon>
        <taxon>Metazoa</taxon>
        <taxon>Ecdysozoa</taxon>
        <taxon>Arthropoda</taxon>
        <taxon>Hexapoda</taxon>
        <taxon>Insecta</taxon>
        <taxon>Pterygota</taxon>
        <taxon>Neoptera</taxon>
        <taxon>Endopterygota</taxon>
        <taxon>Coleoptera</taxon>
        <taxon>Polyphaga</taxon>
        <taxon>Elateriformia</taxon>
        <taxon>Elateroidea</taxon>
        <taxon>Lampyridae</taxon>
        <taxon>Lampyrinae</taxon>
        <taxon>Pyrocoelia</taxon>
    </lineage>
</organism>
<dbReference type="AlphaFoldDB" id="A0AAN7V1U1"/>
<sequence length="862" mass="97832">MEAEDNETDPVTDGDSSVVEESENECNYGVGENSKYTSNSIRNKTEENDSDTDNDDNDNSQMEESENEISSFLIDLCNNSSAENSDQELPYETETEHCTGEVYRQLKIPGRRIIEMSYFFNQLQQIKHEGFGCTFSDLTLLSEKIEGFRSIFTFRCSVCNIIERLHTGNPENSTPQSSLNVAAVTGTIATGIGHSQLSELFAAMDIPCMTNKTYTKCHQILCEVIDEENERLMKDAANEEARLAKECGDVTKSGVPIISVVVDGAWSKRSYRTNYNSLSGVACIIGARTKRILHVNVKNKYCVVCQRSEHSREHKCFRNWNKTSTSMEAAIISEGFQESIKKYNLIYGRLIGDGDSSVYKRITESAPYGPTFVVEKIECRNHLLRNYLNKIADIGKDTKLPILFRKKVTNSDVLGRFRNAVTKAIQYRTKHATQINNSMHTKAELLRKDIINGPRHIFGDHSNCEDYFCSKSEEDNLVPELKAHGIFAMIININQRLANNVYSLLHNVDTNCAETYNSIVAKFVGGKRINFSLKNSYEYRCKAASISYNSGGSFLTNMQTLLLRQGPGHFAKTLCAKRKKQNGTLTKKRNSFKKRTFATVDDDYGAKTNQIEDVDMETYSKKSAEFMETLSNCDRSKIFAETLLQSKSEVWHTERKKRLTASNFGRICKLRRTTSTAKTISNLLYNTFRGNIATSFGLESEETAISLFEKDYSKKVIKSGLIIDKVLPFLACSPDGLVDDDGIIEIKSSHKSGELAPIEAVLQGAIDFCVANNDKNRICLKRNHHYYYQIQGALHISGRNLCYFLVYTRSGLHVEEIKRDDVFWRENMEKKLTEFYMSALLPELVDSRRSRQQKLRDTYQSH</sequence>
<dbReference type="Pfam" id="PF09588">
    <property type="entry name" value="YqaJ"/>
    <property type="match status" value="1"/>
</dbReference>
<name>A0AAN7V1U1_9COLE</name>
<dbReference type="Gene3D" id="3.90.320.10">
    <property type="match status" value="1"/>
</dbReference>
<evidence type="ECO:0000259" key="3">
    <source>
        <dbReference type="Pfam" id="PF20700"/>
    </source>
</evidence>
<evidence type="ECO:0000313" key="4">
    <source>
        <dbReference type="EMBL" id="KAK5639642.1"/>
    </source>
</evidence>
<feature type="domain" description="Mutator-like transposase" evidence="3">
    <location>
        <begin position="110"/>
        <end position="469"/>
    </location>
</feature>
<feature type="compositionally biased region" description="Acidic residues" evidence="1">
    <location>
        <begin position="1"/>
        <end position="24"/>
    </location>
</feature>
<accession>A0AAN7V1U1</accession>
<feature type="region of interest" description="Disordered" evidence="1">
    <location>
        <begin position="1"/>
        <end position="66"/>
    </location>
</feature>
<reference evidence="4 5" key="1">
    <citation type="journal article" date="2024" name="Insects">
        <title>An Improved Chromosome-Level Genome Assembly of the Firefly Pyrocoelia pectoralis.</title>
        <authorList>
            <person name="Fu X."/>
            <person name="Meyer-Rochow V.B."/>
            <person name="Ballantyne L."/>
            <person name="Zhu X."/>
        </authorList>
    </citation>
    <scope>NUCLEOTIDE SEQUENCE [LARGE SCALE GENOMIC DNA]</scope>
    <source>
        <strain evidence="4">XCY_ONT2</strain>
    </source>
</reference>
<gene>
    <name evidence="4" type="ORF">RI129_012134</name>
</gene>
<dbReference type="InterPro" id="IPR051703">
    <property type="entry name" value="NF-kappa-B_Signaling_Reg"/>
</dbReference>
<dbReference type="Pfam" id="PF20700">
    <property type="entry name" value="Mutator"/>
    <property type="match status" value="1"/>
</dbReference>
<keyword evidence="5" id="KW-1185">Reference proteome</keyword>
<dbReference type="CDD" id="cd22343">
    <property type="entry name" value="PDDEXK_lambda_exonuclease-like"/>
    <property type="match status" value="1"/>
</dbReference>
<dbReference type="SUPFAM" id="SSF52980">
    <property type="entry name" value="Restriction endonuclease-like"/>
    <property type="match status" value="1"/>
</dbReference>
<dbReference type="Proteomes" id="UP001329430">
    <property type="component" value="Chromosome 9"/>
</dbReference>
<dbReference type="InterPro" id="IPR049012">
    <property type="entry name" value="Mutator_transp_dom"/>
</dbReference>
<dbReference type="InterPro" id="IPR011604">
    <property type="entry name" value="PDDEXK-like_dom_sf"/>
</dbReference>
<protein>
    <recommendedName>
        <fullName evidence="6">YqaJ viral recombinase domain-containing protein</fullName>
    </recommendedName>
</protein>